<proteinExistence type="predicted"/>
<comment type="caution">
    <text evidence="1">The sequence shown here is derived from an EMBL/GenBank/DDBJ whole genome shotgun (WGS) entry which is preliminary data.</text>
</comment>
<accession>D6TV62</accession>
<reference evidence="1 2" key="1">
    <citation type="journal article" date="2011" name="Stand. Genomic Sci.">
        <title>Non-contiguous finished genome sequence and contextual data of the filamentous soil bacterium Ktedonobacter racemifer type strain (SOSP1-21).</title>
        <authorList>
            <person name="Chang Y.J."/>
            <person name="Land M."/>
            <person name="Hauser L."/>
            <person name="Chertkov O."/>
            <person name="Del Rio T.G."/>
            <person name="Nolan M."/>
            <person name="Copeland A."/>
            <person name="Tice H."/>
            <person name="Cheng J.F."/>
            <person name="Lucas S."/>
            <person name="Han C."/>
            <person name="Goodwin L."/>
            <person name="Pitluck S."/>
            <person name="Ivanova N."/>
            <person name="Ovchinikova G."/>
            <person name="Pati A."/>
            <person name="Chen A."/>
            <person name="Palaniappan K."/>
            <person name="Mavromatis K."/>
            <person name="Liolios K."/>
            <person name="Brettin T."/>
            <person name="Fiebig A."/>
            <person name="Rohde M."/>
            <person name="Abt B."/>
            <person name="Goker M."/>
            <person name="Detter J.C."/>
            <person name="Woyke T."/>
            <person name="Bristow J."/>
            <person name="Eisen J.A."/>
            <person name="Markowitz V."/>
            <person name="Hugenholtz P."/>
            <person name="Kyrpides N.C."/>
            <person name="Klenk H.P."/>
            <person name="Lapidus A."/>
        </authorList>
    </citation>
    <scope>NUCLEOTIDE SEQUENCE [LARGE SCALE GENOMIC DNA]</scope>
    <source>
        <strain evidence="2">DSM 44963</strain>
    </source>
</reference>
<evidence type="ECO:0000313" key="2">
    <source>
        <dbReference type="Proteomes" id="UP000004508"/>
    </source>
</evidence>
<dbReference type="Proteomes" id="UP000004508">
    <property type="component" value="Unassembled WGS sequence"/>
</dbReference>
<gene>
    <name evidence="1" type="ORF">Krac_5183</name>
</gene>
<protein>
    <submittedName>
        <fullName evidence="1">Uncharacterized protein</fullName>
    </submittedName>
</protein>
<dbReference type="EMBL" id="ADVG01000003">
    <property type="protein sequence ID" value="EFH84162.1"/>
    <property type="molecule type" value="Genomic_DNA"/>
</dbReference>
<organism evidence="1 2">
    <name type="scientific">Ktedonobacter racemifer DSM 44963</name>
    <dbReference type="NCBI Taxonomy" id="485913"/>
    <lineage>
        <taxon>Bacteria</taxon>
        <taxon>Bacillati</taxon>
        <taxon>Chloroflexota</taxon>
        <taxon>Ktedonobacteria</taxon>
        <taxon>Ktedonobacterales</taxon>
        <taxon>Ktedonobacteraceae</taxon>
        <taxon>Ktedonobacter</taxon>
    </lineage>
</organism>
<name>D6TV62_KTERA</name>
<keyword evidence="2" id="KW-1185">Reference proteome</keyword>
<evidence type="ECO:0000313" key="1">
    <source>
        <dbReference type="EMBL" id="EFH84162.1"/>
    </source>
</evidence>
<sequence length="74" mass="8934">MYGEDRIMLMNFPSRGRDVLLCHIKLRTCVRSLSLVHFLYELLEMKFKYILKREHRDTSKYHPFSQGLEPENMA</sequence>
<dbReference type="AlphaFoldDB" id="D6TV62"/>
<dbReference type="InParanoid" id="D6TV62"/>
<dbReference type="STRING" id="485913.Krac_5183"/>